<dbReference type="EMBL" id="BPQB01000038">
    <property type="protein sequence ID" value="GJE94166.1"/>
    <property type="molecule type" value="Genomic_DNA"/>
</dbReference>
<evidence type="ECO:0000313" key="1">
    <source>
        <dbReference type="EMBL" id="GJE94166.1"/>
    </source>
</evidence>
<evidence type="ECO:0000313" key="2">
    <source>
        <dbReference type="Proteomes" id="UP000703269"/>
    </source>
</evidence>
<reference evidence="1 2" key="1">
    <citation type="submission" date="2021-08" db="EMBL/GenBank/DDBJ databases">
        <title>Draft Genome Sequence of Phanerochaete sordida strain YK-624.</title>
        <authorList>
            <person name="Mori T."/>
            <person name="Dohra H."/>
            <person name="Suzuki T."/>
            <person name="Kawagishi H."/>
            <person name="Hirai H."/>
        </authorList>
    </citation>
    <scope>NUCLEOTIDE SEQUENCE [LARGE SCALE GENOMIC DNA]</scope>
    <source>
        <strain evidence="1 2">YK-624</strain>
    </source>
</reference>
<comment type="caution">
    <text evidence="1">The sequence shown here is derived from an EMBL/GenBank/DDBJ whole genome shotgun (WGS) entry which is preliminary data.</text>
</comment>
<proteinExistence type="predicted"/>
<gene>
    <name evidence="1" type="ORF">PsYK624_103340</name>
</gene>
<name>A0A9P3LG36_9APHY</name>
<accession>A0A9P3LG36</accession>
<organism evidence="1 2">
    <name type="scientific">Phanerochaete sordida</name>
    <dbReference type="NCBI Taxonomy" id="48140"/>
    <lineage>
        <taxon>Eukaryota</taxon>
        <taxon>Fungi</taxon>
        <taxon>Dikarya</taxon>
        <taxon>Basidiomycota</taxon>
        <taxon>Agaricomycotina</taxon>
        <taxon>Agaricomycetes</taxon>
        <taxon>Polyporales</taxon>
        <taxon>Phanerochaetaceae</taxon>
        <taxon>Phanerochaete</taxon>
    </lineage>
</organism>
<sequence length="254" mass="28321">MPSSRLLIDDVVDNYSVLELELPPIVERALWALTALQYAPPCDSPLDHQLRGPLFRATTPSPVLAIGLFAALWDGPPGADEFHFDLLVPAPAVHAWLADALAARARGERAAPVPWRTLVRASRLFDVTSSRDTAVCGAWHASTGFTKLRNDAGEHYTQEVVVLHHFDARHAIARDLAREPRLGRGSRRIPRQACLTEPETVVDEQVWAEPMEMGAWVRQVWTDIPVEEGEEIMLFEDGLAIRTPEKQLLTVYTI</sequence>
<dbReference type="Proteomes" id="UP000703269">
    <property type="component" value="Unassembled WGS sequence"/>
</dbReference>
<keyword evidence="2" id="KW-1185">Reference proteome</keyword>
<protein>
    <submittedName>
        <fullName evidence="1">Uncharacterized protein</fullName>
    </submittedName>
</protein>
<dbReference type="AlphaFoldDB" id="A0A9P3LG36"/>